<keyword evidence="4" id="KW-1185">Reference proteome</keyword>
<dbReference type="PANTHER" id="PTHR36832:SF1">
    <property type="entry name" value="SLR1174 PROTEIN"/>
    <property type="match status" value="1"/>
</dbReference>
<organism evidence="3 4">
    <name type="scientific">Streptomyces lasiicapitis</name>
    <dbReference type="NCBI Taxonomy" id="1923961"/>
    <lineage>
        <taxon>Bacteria</taxon>
        <taxon>Bacillati</taxon>
        <taxon>Actinomycetota</taxon>
        <taxon>Actinomycetes</taxon>
        <taxon>Kitasatosporales</taxon>
        <taxon>Streptomycetaceae</taxon>
        <taxon>Streptomyces</taxon>
    </lineage>
</organism>
<feature type="transmembrane region" description="Helical" evidence="2">
    <location>
        <begin position="205"/>
        <end position="227"/>
    </location>
</feature>
<feature type="transmembrane region" description="Helical" evidence="2">
    <location>
        <begin position="260"/>
        <end position="278"/>
    </location>
</feature>
<reference evidence="4" key="1">
    <citation type="journal article" date="2019" name="Int. J. Syst. Evol. Microbiol.">
        <title>The Global Catalogue of Microorganisms (GCM) 10K type strain sequencing project: providing services to taxonomists for standard genome sequencing and annotation.</title>
        <authorList>
            <consortium name="The Broad Institute Genomics Platform"/>
            <consortium name="The Broad Institute Genome Sequencing Center for Infectious Disease"/>
            <person name="Wu L."/>
            <person name="Ma J."/>
        </authorList>
    </citation>
    <scope>NUCLEOTIDE SEQUENCE [LARGE SCALE GENOMIC DNA]</scope>
    <source>
        <strain evidence="4">CGMCC 4.7349</strain>
    </source>
</reference>
<name>A0ABQ2LLD3_9ACTN</name>
<keyword evidence="2" id="KW-1133">Transmembrane helix</keyword>
<feature type="transmembrane region" description="Helical" evidence="2">
    <location>
        <begin position="181"/>
        <end position="198"/>
    </location>
</feature>
<dbReference type="PANTHER" id="PTHR36832">
    <property type="entry name" value="SLR1174 PROTEIN-RELATED"/>
    <property type="match status" value="1"/>
</dbReference>
<dbReference type="EMBL" id="BMNG01000003">
    <property type="protein sequence ID" value="GGO39022.1"/>
    <property type="molecule type" value="Genomic_DNA"/>
</dbReference>
<feature type="region of interest" description="Disordered" evidence="1">
    <location>
        <begin position="1"/>
        <end position="24"/>
    </location>
</feature>
<gene>
    <name evidence="3" type="ORF">GCM10012286_14850</name>
</gene>
<dbReference type="InterPro" id="IPR010390">
    <property type="entry name" value="ABC-2_transporter-like"/>
</dbReference>
<proteinExistence type="predicted"/>
<evidence type="ECO:0000256" key="2">
    <source>
        <dbReference type="SAM" id="Phobius"/>
    </source>
</evidence>
<accession>A0ABQ2LLD3</accession>
<protein>
    <recommendedName>
        <fullName evidence="5">ABC-2 type transport system permease protein</fullName>
    </recommendedName>
</protein>
<sequence>MTAPGPESLGMQASAGDRATAGRRRSRAHRLAALVPRTEWAYRPRIAATAFIIVTQVFLYVLLWRALYGEGDDTVAGMDVTQAVTYSVLATLMGTGRVIMEGASQETAQSKIRDGSVVFWFTRPVSARRYCAWRGLGESLYATTWLLSGLAIGLATGLVAAPPSAAAASVATLSYALGQGVFYHLALLVDLTSFWTITSFGINRLAAFAQTLLSGALIPLWFFPSWFTAVSGHLPFSATVHVPVSLYTGRIAAADAWPQLLEQAVWCLLLAAVGRLVWRRAARRLLVLGG</sequence>
<keyword evidence="2" id="KW-0472">Membrane</keyword>
<evidence type="ECO:0000313" key="4">
    <source>
        <dbReference type="Proteomes" id="UP000656881"/>
    </source>
</evidence>
<evidence type="ECO:0000256" key="1">
    <source>
        <dbReference type="SAM" id="MobiDB-lite"/>
    </source>
</evidence>
<feature type="transmembrane region" description="Helical" evidence="2">
    <location>
        <begin position="139"/>
        <end position="161"/>
    </location>
</feature>
<dbReference type="Proteomes" id="UP000656881">
    <property type="component" value="Unassembled WGS sequence"/>
</dbReference>
<comment type="caution">
    <text evidence="3">The sequence shown here is derived from an EMBL/GenBank/DDBJ whole genome shotgun (WGS) entry which is preliminary data.</text>
</comment>
<dbReference type="Pfam" id="PF06182">
    <property type="entry name" value="ABC2_membrane_6"/>
    <property type="match status" value="1"/>
</dbReference>
<feature type="transmembrane region" description="Helical" evidence="2">
    <location>
        <begin position="46"/>
        <end position="63"/>
    </location>
</feature>
<dbReference type="RefSeq" id="WP_189173292.1">
    <property type="nucleotide sequence ID" value="NZ_BMNG01000003.1"/>
</dbReference>
<evidence type="ECO:0008006" key="5">
    <source>
        <dbReference type="Google" id="ProtNLM"/>
    </source>
</evidence>
<evidence type="ECO:0000313" key="3">
    <source>
        <dbReference type="EMBL" id="GGO39022.1"/>
    </source>
</evidence>
<keyword evidence="2" id="KW-0812">Transmembrane</keyword>